<dbReference type="KEGG" id="crw:CROST_026620"/>
<keyword evidence="2" id="KW-1185">Reference proteome</keyword>
<dbReference type="SUPFAM" id="SSF52540">
    <property type="entry name" value="P-loop containing nucleoside triphosphate hydrolases"/>
    <property type="match status" value="1"/>
</dbReference>
<reference evidence="1 2" key="1">
    <citation type="submission" date="2022-04" db="EMBL/GenBank/DDBJ databases">
        <title>Genome sequence of C. roseum typestrain.</title>
        <authorList>
            <person name="Poehlein A."/>
            <person name="Schoch T."/>
            <person name="Duerre P."/>
            <person name="Daniel R."/>
        </authorList>
    </citation>
    <scope>NUCLEOTIDE SEQUENCE [LARGE SCALE GENOMIC DNA]</scope>
    <source>
        <strain evidence="1 2">DSM 7320</strain>
    </source>
</reference>
<sequence length="187" mass="21790">MKKYLILVGSPPACGKTYVSGELAKRLNNPVYLDKDTVIPLSKMVFKAANQPYNRDSDFFKEYVRDAEYIATFDLAFESLVYNDRVIVNAPFSKEFRDKEYIENLKTRLKKYDAELIPVWVSCDIDVCHKRMIKRNSDRDTWKLNNWDEYVQGQNYTTPDLEGLFVVDNSSSEDFEAGLKKLLEKVL</sequence>
<protein>
    <submittedName>
        <fullName evidence="1">Uncharacterized protein</fullName>
    </submittedName>
</protein>
<gene>
    <name evidence="1" type="ORF">CROST_026620</name>
</gene>
<dbReference type="EMBL" id="CP096983">
    <property type="protein sequence ID" value="URZ11945.1"/>
    <property type="molecule type" value="Genomic_DNA"/>
</dbReference>
<evidence type="ECO:0000313" key="1">
    <source>
        <dbReference type="EMBL" id="URZ11945.1"/>
    </source>
</evidence>
<dbReference type="InterPro" id="IPR027417">
    <property type="entry name" value="P-loop_NTPase"/>
</dbReference>
<evidence type="ECO:0000313" key="2">
    <source>
        <dbReference type="Proteomes" id="UP000190951"/>
    </source>
</evidence>
<accession>A0A1S8LBD9</accession>
<dbReference type="Gene3D" id="3.40.50.300">
    <property type="entry name" value="P-loop containing nucleotide triphosphate hydrolases"/>
    <property type="match status" value="1"/>
</dbReference>
<dbReference type="AlphaFoldDB" id="A0A1S8LBD9"/>
<proteinExistence type="predicted"/>
<dbReference type="Proteomes" id="UP000190951">
    <property type="component" value="Chromosome"/>
</dbReference>
<dbReference type="RefSeq" id="WP_077832975.1">
    <property type="nucleotide sequence ID" value="NZ_CP096983.1"/>
</dbReference>
<organism evidence="1 2">
    <name type="scientific">Clostridium felsineum</name>
    <dbReference type="NCBI Taxonomy" id="36839"/>
    <lineage>
        <taxon>Bacteria</taxon>
        <taxon>Bacillati</taxon>
        <taxon>Bacillota</taxon>
        <taxon>Clostridia</taxon>
        <taxon>Eubacteriales</taxon>
        <taxon>Clostridiaceae</taxon>
        <taxon>Clostridium</taxon>
    </lineage>
</organism>
<name>A0A1S8LBD9_9CLOT</name>
<dbReference type="STRING" id="84029.CROST_13270"/>